<sequence length="536" mass="57940">MELQQERPPPPAYAQHDPKTVSSLPSETPSSDADRLPGIRSLDLPNASTSASPRIYTSHTDNRNRSRSRFDHLRQWQSLPPLNGTMPPRTNEHSYRQPSEADAGSPMDTASIASAQDDGGHRRAPSAVSIEDPEVRLAAEALSGLGNPGLLRSPTRSLTMSNSPPTASEPAPLLSLITSNHPWLGGTINGSISAYNATKGYSPRFVQYGAELIERNIGSPVVNTVSSVGRRTGVEKNLRRYLGDQGRRLSDVDETDSARKRPRVMSPMADSMDMETSATPGRSRVNSQTFSEPPAYDGQQLPNYEETTMTVIDPITGKPSTRDRRQNWIPQLIRTTSGLGVALSDRSLQSLKHTVSVLRGATAHIDSVMHALKLLLDEYESALRAQSSRDSSAMDTESHDGDSVGRDDQVRVIADRMKSLSADIWKTTQGVVKSVSTYTGGALPQNASEFVRTQLLSVQGRWRSAASSAGDTNGQGEEAKGAKVMLAFAKEGLDMIAQITTVVDGTVQSAETWLGRMGRERGLSLFVGCKVSGTFG</sequence>
<dbReference type="GO" id="GO:0003714">
    <property type="term" value="F:transcription corepressor activity"/>
    <property type="evidence" value="ECO:0007669"/>
    <property type="project" value="InterPro"/>
</dbReference>
<dbReference type="Pfam" id="PF08618">
    <property type="entry name" value="Opi1"/>
    <property type="match status" value="1"/>
</dbReference>
<feature type="compositionally biased region" description="Basic and acidic residues" evidence="1">
    <location>
        <begin position="245"/>
        <end position="259"/>
    </location>
</feature>
<dbReference type="Proteomes" id="UP000799440">
    <property type="component" value="Unassembled WGS sequence"/>
</dbReference>
<dbReference type="EMBL" id="MU006613">
    <property type="protein sequence ID" value="KAF2742195.1"/>
    <property type="molecule type" value="Genomic_DNA"/>
</dbReference>
<dbReference type="InterPro" id="IPR013927">
    <property type="entry name" value="TF_Opi1_Ccg-8"/>
</dbReference>
<feature type="region of interest" description="Disordered" evidence="1">
    <location>
        <begin position="148"/>
        <end position="169"/>
    </location>
</feature>
<dbReference type="OrthoDB" id="2441642at2759"/>
<dbReference type="GO" id="GO:0006357">
    <property type="term" value="P:regulation of transcription by RNA polymerase II"/>
    <property type="evidence" value="ECO:0007669"/>
    <property type="project" value="TreeGrafter"/>
</dbReference>
<feature type="compositionally biased region" description="Polar residues" evidence="1">
    <location>
        <begin position="154"/>
        <end position="166"/>
    </location>
</feature>
<dbReference type="GO" id="GO:0030968">
    <property type="term" value="P:endoplasmic reticulum unfolded protein response"/>
    <property type="evidence" value="ECO:0007669"/>
    <property type="project" value="TreeGrafter"/>
</dbReference>
<protein>
    <submittedName>
        <fullName evidence="2">Clock-controlled protein-like protein 8</fullName>
    </submittedName>
</protein>
<dbReference type="GO" id="GO:0005783">
    <property type="term" value="C:endoplasmic reticulum"/>
    <property type="evidence" value="ECO:0007669"/>
    <property type="project" value="TreeGrafter"/>
</dbReference>
<feature type="region of interest" description="Disordered" evidence="1">
    <location>
        <begin position="245"/>
        <end position="301"/>
    </location>
</feature>
<organism evidence="2 3">
    <name type="scientific">Sporormia fimetaria CBS 119925</name>
    <dbReference type="NCBI Taxonomy" id="1340428"/>
    <lineage>
        <taxon>Eukaryota</taxon>
        <taxon>Fungi</taxon>
        <taxon>Dikarya</taxon>
        <taxon>Ascomycota</taxon>
        <taxon>Pezizomycotina</taxon>
        <taxon>Dothideomycetes</taxon>
        <taxon>Pleosporomycetidae</taxon>
        <taxon>Pleosporales</taxon>
        <taxon>Sporormiaceae</taxon>
        <taxon>Sporormia</taxon>
    </lineage>
</organism>
<proteinExistence type="predicted"/>
<gene>
    <name evidence="2" type="ORF">M011DRAFT_497673</name>
</gene>
<feature type="compositionally biased region" description="Polar residues" evidence="1">
    <location>
        <begin position="46"/>
        <end position="59"/>
    </location>
</feature>
<dbReference type="PANTHER" id="PTHR38406:SF1">
    <property type="entry name" value="TRANSCRIPTIONAL REPRESSOR OPI1"/>
    <property type="match status" value="1"/>
</dbReference>
<reference evidence="2" key="1">
    <citation type="journal article" date="2020" name="Stud. Mycol.">
        <title>101 Dothideomycetes genomes: a test case for predicting lifestyles and emergence of pathogens.</title>
        <authorList>
            <person name="Haridas S."/>
            <person name="Albert R."/>
            <person name="Binder M."/>
            <person name="Bloem J."/>
            <person name="Labutti K."/>
            <person name="Salamov A."/>
            <person name="Andreopoulos B."/>
            <person name="Baker S."/>
            <person name="Barry K."/>
            <person name="Bills G."/>
            <person name="Bluhm B."/>
            <person name="Cannon C."/>
            <person name="Castanera R."/>
            <person name="Culley D."/>
            <person name="Daum C."/>
            <person name="Ezra D."/>
            <person name="Gonzalez J."/>
            <person name="Henrissat B."/>
            <person name="Kuo A."/>
            <person name="Liang C."/>
            <person name="Lipzen A."/>
            <person name="Lutzoni F."/>
            <person name="Magnuson J."/>
            <person name="Mondo S."/>
            <person name="Nolan M."/>
            <person name="Ohm R."/>
            <person name="Pangilinan J."/>
            <person name="Park H.-J."/>
            <person name="Ramirez L."/>
            <person name="Alfaro M."/>
            <person name="Sun H."/>
            <person name="Tritt A."/>
            <person name="Yoshinaga Y."/>
            <person name="Zwiers L.-H."/>
            <person name="Turgeon B."/>
            <person name="Goodwin S."/>
            <person name="Spatafora J."/>
            <person name="Crous P."/>
            <person name="Grigoriev I."/>
        </authorList>
    </citation>
    <scope>NUCLEOTIDE SEQUENCE</scope>
    <source>
        <strain evidence="2">CBS 119925</strain>
    </source>
</reference>
<dbReference type="AlphaFoldDB" id="A0A6A6UVN7"/>
<dbReference type="GO" id="GO:0008654">
    <property type="term" value="P:phospholipid biosynthetic process"/>
    <property type="evidence" value="ECO:0007669"/>
    <property type="project" value="TreeGrafter"/>
</dbReference>
<feature type="compositionally biased region" description="Polar residues" evidence="1">
    <location>
        <begin position="386"/>
        <end position="395"/>
    </location>
</feature>
<evidence type="ECO:0000313" key="3">
    <source>
        <dbReference type="Proteomes" id="UP000799440"/>
    </source>
</evidence>
<feature type="compositionally biased region" description="Polar residues" evidence="1">
    <location>
        <begin position="274"/>
        <end position="291"/>
    </location>
</feature>
<evidence type="ECO:0000313" key="2">
    <source>
        <dbReference type="EMBL" id="KAF2742195.1"/>
    </source>
</evidence>
<accession>A0A6A6UVN7</accession>
<name>A0A6A6UVN7_9PLEO</name>
<evidence type="ECO:0000256" key="1">
    <source>
        <dbReference type="SAM" id="MobiDB-lite"/>
    </source>
</evidence>
<feature type="compositionally biased region" description="Polar residues" evidence="1">
    <location>
        <begin position="20"/>
        <end position="31"/>
    </location>
</feature>
<feature type="compositionally biased region" description="Basic and acidic residues" evidence="1">
    <location>
        <begin position="60"/>
        <end position="74"/>
    </location>
</feature>
<feature type="compositionally biased region" description="Basic and acidic residues" evidence="1">
    <location>
        <begin position="396"/>
        <end position="406"/>
    </location>
</feature>
<feature type="region of interest" description="Disordered" evidence="1">
    <location>
        <begin position="1"/>
        <end position="129"/>
    </location>
</feature>
<keyword evidence="3" id="KW-1185">Reference proteome</keyword>
<dbReference type="GO" id="GO:0005634">
    <property type="term" value="C:nucleus"/>
    <property type="evidence" value="ECO:0007669"/>
    <property type="project" value="TreeGrafter"/>
</dbReference>
<feature type="region of interest" description="Disordered" evidence="1">
    <location>
        <begin position="386"/>
        <end position="406"/>
    </location>
</feature>
<dbReference type="PANTHER" id="PTHR38406">
    <property type="entry name" value="TRANSCRIPTIONAL REPRESSOR OPI1"/>
    <property type="match status" value="1"/>
</dbReference>